<accession>A0A2I0AUK8</accession>
<dbReference type="STRING" id="1088818.A0A2I0AUK8"/>
<feature type="transmembrane region" description="Helical" evidence="1">
    <location>
        <begin position="462"/>
        <end position="484"/>
    </location>
</feature>
<dbReference type="PANTHER" id="PTHR47555:SF2">
    <property type="entry name" value="N-ACETYLGLUCOSAMINYL TRANSFERASE COMPONENT FAMILY PROTEIN _ GPI1 FAMILY PROTEIN"/>
    <property type="match status" value="1"/>
</dbReference>
<dbReference type="PANTHER" id="PTHR47555">
    <property type="entry name" value="N-ACETYLGLUCOSAMINYL TRANSFERASE COMPONENT FAMILY PROTEIN / GPI1 FAMILY PROTEIN"/>
    <property type="match status" value="1"/>
</dbReference>
<dbReference type="OrthoDB" id="70250at2759"/>
<protein>
    <recommendedName>
        <fullName evidence="4">Phosphatidylinositol N-acetylglucosaminyltransferase subunit GPI1</fullName>
    </recommendedName>
</protein>
<organism evidence="2 3">
    <name type="scientific">Apostasia shenzhenica</name>
    <dbReference type="NCBI Taxonomy" id="1088818"/>
    <lineage>
        <taxon>Eukaryota</taxon>
        <taxon>Viridiplantae</taxon>
        <taxon>Streptophyta</taxon>
        <taxon>Embryophyta</taxon>
        <taxon>Tracheophyta</taxon>
        <taxon>Spermatophyta</taxon>
        <taxon>Magnoliopsida</taxon>
        <taxon>Liliopsida</taxon>
        <taxon>Asparagales</taxon>
        <taxon>Orchidaceae</taxon>
        <taxon>Apostasioideae</taxon>
        <taxon>Apostasia</taxon>
    </lineage>
</organism>
<keyword evidence="1" id="KW-0812">Transmembrane</keyword>
<keyword evidence="1" id="KW-0472">Membrane</keyword>
<reference evidence="2 3" key="1">
    <citation type="journal article" date="2017" name="Nature">
        <title>The Apostasia genome and the evolution of orchids.</title>
        <authorList>
            <person name="Zhang G.Q."/>
            <person name="Liu K.W."/>
            <person name="Li Z."/>
            <person name="Lohaus R."/>
            <person name="Hsiao Y.Y."/>
            <person name="Niu S.C."/>
            <person name="Wang J.Y."/>
            <person name="Lin Y.C."/>
            <person name="Xu Q."/>
            <person name="Chen L.J."/>
            <person name="Yoshida K."/>
            <person name="Fujiwara S."/>
            <person name="Wang Z.W."/>
            <person name="Zhang Y.Q."/>
            <person name="Mitsuda N."/>
            <person name="Wang M."/>
            <person name="Liu G.H."/>
            <person name="Pecoraro L."/>
            <person name="Huang H.X."/>
            <person name="Xiao X.J."/>
            <person name="Lin M."/>
            <person name="Wu X.Y."/>
            <person name="Wu W.L."/>
            <person name="Chen Y.Y."/>
            <person name="Chang S.B."/>
            <person name="Sakamoto S."/>
            <person name="Ohme-Takagi M."/>
            <person name="Yagi M."/>
            <person name="Zeng S.J."/>
            <person name="Shen C.Y."/>
            <person name="Yeh C.M."/>
            <person name="Luo Y.B."/>
            <person name="Tsai W.C."/>
            <person name="Van de Peer Y."/>
            <person name="Liu Z.J."/>
        </authorList>
    </citation>
    <scope>NUCLEOTIDE SEQUENCE [LARGE SCALE GENOMIC DNA]</scope>
    <source>
        <strain evidence="3">cv. Shenzhen</strain>
        <tissue evidence="2">Stem</tissue>
    </source>
</reference>
<dbReference type="Proteomes" id="UP000236161">
    <property type="component" value="Unassembled WGS sequence"/>
</dbReference>
<feature type="transmembrane region" description="Helical" evidence="1">
    <location>
        <begin position="302"/>
        <end position="322"/>
    </location>
</feature>
<keyword evidence="1" id="KW-1133">Transmembrane helix</keyword>
<dbReference type="Pfam" id="PF05024">
    <property type="entry name" value="Gpi1"/>
    <property type="match status" value="1"/>
</dbReference>
<dbReference type="GO" id="GO:0006506">
    <property type="term" value="P:GPI anchor biosynthetic process"/>
    <property type="evidence" value="ECO:0007669"/>
    <property type="project" value="InterPro"/>
</dbReference>
<dbReference type="AlphaFoldDB" id="A0A2I0AUK8"/>
<dbReference type="EMBL" id="KZ451950">
    <property type="protein sequence ID" value="PKA59227.1"/>
    <property type="molecule type" value="Genomic_DNA"/>
</dbReference>
<keyword evidence="3" id="KW-1185">Reference proteome</keyword>
<evidence type="ECO:0000313" key="2">
    <source>
        <dbReference type="EMBL" id="PKA59227.1"/>
    </source>
</evidence>
<sequence length="731" mass="83095">MSLFYYSCVCQAQMSKKRCRLWCPKQLLCTKPNSDLLLFGWYIHSLNVIDIVLAASSSYHPSSASPLFECLQEILYHVNASMSSSLQESSTFSTIGLCVVENGNSMEILNNQTSDGFSKTIIDESSTKSPLFDYYGSYCCGCTELDTSAVCQKNSLIRNGNWIHLSFELLGNSNKEITWIPKFHHIYNDGCMLSITDVHLIIYEHPSYGSHHYALSSWNYCDLTSISSRKASWDTKFDKNSLLPNLDDVLSALNCSHAAKLLLENDLCIISPKSYFYFMFRLLSVFWHMVSVAMASLSTVTFIILQCFYGVISTITHMPLVILLKKLLKYTWKNVHIRSCQFLYWPILLHGGGVSLLRNVEYAHKHSLKKHFMWSNLAMDIMIGILLGVTMLYNVESICLWISFVAHEITEAYLRSGCVWLMGVPAGFKLNTELAEFFGTISLNAIQVFSTSWFFMGALLRHFISGLAYIGIFFGSTVIAALCLDMLKLATLHISILHMLISFIYSKQIQTLASLWRLFRGRKWNPLRERLDSYDYSVEQHVVGSLLFTPLLLLLPTTSVFYIFFTILSTSVSFVFVVVEASISILHGTPYAEVLLRLTCKRRFPSGICFDFVSHQKITFARHGILDDNASVYSNQRNAHGTVTMLVSFLQSNYVALGQIILPRYRDVFHKLNQTFNRHLASQILRGERVSSSLDAALPSTLPWMHISILEYWRICYASLLACNSQVQQQS</sequence>
<proteinExistence type="predicted"/>
<evidence type="ECO:0000256" key="1">
    <source>
        <dbReference type="SAM" id="Phobius"/>
    </source>
</evidence>
<evidence type="ECO:0000313" key="3">
    <source>
        <dbReference type="Proteomes" id="UP000236161"/>
    </source>
</evidence>
<gene>
    <name evidence="2" type="ORF">AXF42_Ash001320</name>
</gene>
<dbReference type="GO" id="GO:0016020">
    <property type="term" value="C:membrane"/>
    <property type="evidence" value="ECO:0007669"/>
    <property type="project" value="InterPro"/>
</dbReference>
<dbReference type="InterPro" id="IPR007720">
    <property type="entry name" value="PigQ/GPI1"/>
</dbReference>
<evidence type="ECO:0008006" key="4">
    <source>
        <dbReference type="Google" id="ProtNLM"/>
    </source>
</evidence>
<feature type="transmembrane region" description="Helical" evidence="1">
    <location>
        <begin position="381"/>
        <end position="406"/>
    </location>
</feature>
<name>A0A2I0AUK8_9ASPA</name>
<feature type="transmembrane region" description="Helical" evidence="1">
    <location>
        <begin position="275"/>
        <end position="295"/>
    </location>
</feature>